<gene>
    <name evidence="1" type="ORF">EBO15_28305</name>
</gene>
<dbReference type="EMBL" id="RFFG01000061">
    <property type="protein sequence ID" value="RMI39872.1"/>
    <property type="molecule type" value="Genomic_DNA"/>
</dbReference>
<accession>A0A3M2LRF9</accession>
<dbReference type="Proteomes" id="UP000282674">
    <property type="component" value="Unassembled WGS sequence"/>
</dbReference>
<comment type="caution">
    <text evidence="1">The sequence shown here is derived from an EMBL/GenBank/DDBJ whole genome shotgun (WGS) entry which is preliminary data.</text>
</comment>
<protein>
    <recommendedName>
        <fullName evidence="3">Phage tail family protein</fullName>
    </recommendedName>
</protein>
<keyword evidence="2" id="KW-1185">Reference proteome</keyword>
<evidence type="ECO:0000313" key="2">
    <source>
        <dbReference type="Proteomes" id="UP000282674"/>
    </source>
</evidence>
<organism evidence="1 2">
    <name type="scientific">Actinomadura harenae</name>
    <dbReference type="NCBI Taxonomy" id="2483351"/>
    <lineage>
        <taxon>Bacteria</taxon>
        <taxon>Bacillati</taxon>
        <taxon>Actinomycetota</taxon>
        <taxon>Actinomycetes</taxon>
        <taxon>Streptosporangiales</taxon>
        <taxon>Thermomonosporaceae</taxon>
        <taxon>Actinomadura</taxon>
    </lineage>
</organism>
<dbReference type="RefSeq" id="WP_122197503.1">
    <property type="nucleotide sequence ID" value="NZ_JBHSKC010000034.1"/>
</dbReference>
<dbReference type="OrthoDB" id="3985590at2"/>
<proteinExistence type="predicted"/>
<evidence type="ECO:0000313" key="1">
    <source>
        <dbReference type="EMBL" id="RMI39872.1"/>
    </source>
</evidence>
<name>A0A3M2LRF9_9ACTN</name>
<sequence length="285" mass="31298">MLTSVRLVDGARQMILLPRQAQGVRLQNLSTPAPTVREVSEPRVDDDGDRDTTRLIGARAVSIELLVTQSLRALQDELTYYLDPGRRPYLVVGDDEWSAERRLRLRADQFDVPITVDMPRGMAKVQAQWKAPDGVWEAAELMTAQVPADIPAQVGITFPIKFPLSWPATQSSGALQVANPGKRAVHFVARLYGPCSGPRLINADTGQAMVFKPGLTLGPGEYIEVSTRARSAYLLGDRSLSRLSSYDYASSAWWQLSDGTTQVRYAPLSASAGAVSVIDFRPSWL</sequence>
<evidence type="ECO:0008006" key="3">
    <source>
        <dbReference type="Google" id="ProtNLM"/>
    </source>
</evidence>
<reference evidence="1 2" key="1">
    <citation type="submission" date="2018-10" db="EMBL/GenBank/DDBJ databases">
        <title>Isolation from soil.</title>
        <authorList>
            <person name="Hu J."/>
        </authorList>
    </citation>
    <scope>NUCLEOTIDE SEQUENCE [LARGE SCALE GENOMIC DNA]</scope>
    <source>
        <strain evidence="1 2">NEAU-Ht49</strain>
    </source>
</reference>
<dbReference type="AlphaFoldDB" id="A0A3M2LRF9"/>